<dbReference type="Gene3D" id="3.40.50.720">
    <property type="entry name" value="NAD(P)-binding Rossmann-like Domain"/>
    <property type="match status" value="1"/>
</dbReference>
<dbReference type="Pfam" id="PF22917">
    <property type="entry name" value="PRISE"/>
    <property type="match status" value="1"/>
</dbReference>
<dbReference type="OrthoDB" id="1731983at2759"/>
<accession>A0A178Z746</accession>
<evidence type="ECO:0000313" key="2">
    <source>
        <dbReference type="EMBL" id="OAP55594.1"/>
    </source>
</evidence>
<dbReference type="CDD" id="cd08948">
    <property type="entry name" value="5beta-POR_like_SDR_a"/>
    <property type="match status" value="1"/>
</dbReference>
<evidence type="ECO:0000313" key="3">
    <source>
        <dbReference type="Proteomes" id="UP000078343"/>
    </source>
</evidence>
<dbReference type="RefSeq" id="XP_018688961.1">
    <property type="nucleotide sequence ID" value="XM_018842073.1"/>
</dbReference>
<dbReference type="EMBL" id="LVYI01000011">
    <property type="protein sequence ID" value="OAP55594.1"/>
    <property type="molecule type" value="Genomic_DNA"/>
</dbReference>
<evidence type="ECO:0000259" key="1">
    <source>
        <dbReference type="Pfam" id="PF22917"/>
    </source>
</evidence>
<dbReference type="STRING" id="1367422.A0A178Z746"/>
<sequence length="442" mass="50337">MSSANYPCRDSGIYHNLPQFDPKLTGLTALITGANGISGYNTLLALLDSPQRWAKVFTLSRRPLPAEMMNLIPAELRNRIQHISCDLQAEPATIAKTLELAGVQVDYIFFYAYLQPRPPPGERAWSNQQELLDVNSALLRNFLRAIPQAGIRPKRFLLQTGAKNYGPHIGRARTPNVESDPQPRHLGPNFYYAQEDLLFEYCEKYEVEWNIIRPPWIIGSSMTAQMCALYPFAVYAAVNAERNLPLRFPSSWSFWQQNCSHFGTARLTGYLSEWAILEDKCKNQAFNSQDTSPISWDRIFAEYVRWFGVEKGVLPPPDQESGLLELKLNGGKDSPMGYGPPIVELLSFTILSWAQDPENQKAWKRIQDRDHLTFDPFEDIEGNFTFSDTVFMTFGPLSMNKARRLGWTGFVDTMESIFEMYQEMNQLGMLPKLEVGEALPLI</sequence>
<dbReference type="SUPFAM" id="SSF51735">
    <property type="entry name" value="NAD(P)-binding Rossmann-fold domains"/>
    <property type="match status" value="1"/>
</dbReference>
<feature type="domain" description="PRISE-like Rossmann-fold" evidence="1">
    <location>
        <begin position="29"/>
        <end position="319"/>
    </location>
</feature>
<dbReference type="PANTHER" id="PTHR32487:SF29">
    <property type="entry name" value="NAD-DEPENDENT EPIMERASE_DEHYDRATASE DOMAIN-CONTAINING PROTEIN"/>
    <property type="match status" value="1"/>
</dbReference>
<reference evidence="2 3" key="1">
    <citation type="submission" date="2016-04" db="EMBL/GenBank/DDBJ databases">
        <title>Draft genome of Fonsecaea erecta CBS 125763.</title>
        <authorList>
            <person name="Weiss V.A."/>
            <person name="Vicente V.A."/>
            <person name="Raittz R.T."/>
            <person name="Moreno L.F."/>
            <person name="De Souza E.M."/>
            <person name="Pedrosa F.O."/>
            <person name="Steffens M.B."/>
            <person name="Faoro H."/>
            <person name="Tadra-Sfeir M.Z."/>
            <person name="Najafzadeh M.J."/>
            <person name="Felipe M.S."/>
            <person name="Teixeira M."/>
            <person name="Sun J."/>
            <person name="Xi L."/>
            <person name="Gomes R."/>
            <person name="De Azevedo C.M."/>
            <person name="Salgado C.G."/>
            <person name="Da Silva M.B."/>
            <person name="Nascimento M.F."/>
            <person name="Queiroz-Telles F."/>
            <person name="Attili D.S."/>
            <person name="Gorbushina A."/>
        </authorList>
    </citation>
    <scope>NUCLEOTIDE SEQUENCE [LARGE SCALE GENOMIC DNA]</scope>
    <source>
        <strain evidence="2 3">CBS 125763</strain>
    </source>
</reference>
<comment type="caution">
    <text evidence="2">The sequence shown here is derived from an EMBL/GenBank/DDBJ whole genome shotgun (WGS) entry which is preliminary data.</text>
</comment>
<gene>
    <name evidence="2" type="ORF">AYL99_10567</name>
</gene>
<dbReference type="Proteomes" id="UP000078343">
    <property type="component" value="Unassembled WGS sequence"/>
</dbReference>
<dbReference type="InterPro" id="IPR036291">
    <property type="entry name" value="NAD(P)-bd_dom_sf"/>
</dbReference>
<proteinExistence type="predicted"/>
<organism evidence="2 3">
    <name type="scientific">Fonsecaea erecta</name>
    <dbReference type="NCBI Taxonomy" id="1367422"/>
    <lineage>
        <taxon>Eukaryota</taxon>
        <taxon>Fungi</taxon>
        <taxon>Dikarya</taxon>
        <taxon>Ascomycota</taxon>
        <taxon>Pezizomycotina</taxon>
        <taxon>Eurotiomycetes</taxon>
        <taxon>Chaetothyriomycetidae</taxon>
        <taxon>Chaetothyriales</taxon>
        <taxon>Herpotrichiellaceae</taxon>
        <taxon>Fonsecaea</taxon>
    </lineage>
</organism>
<protein>
    <recommendedName>
        <fullName evidence="1">PRISE-like Rossmann-fold domain-containing protein</fullName>
    </recommendedName>
</protein>
<dbReference type="GeneID" id="30014735"/>
<keyword evidence="3" id="KW-1185">Reference proteome</keyword>
<name>A0A178Z746_9EURO</name>
<dbReference type="PANTHER" id="PTHR32487">
    <property type="entry name" value="3-OXO-DELTA(4,5)-STEROID 5-BETA-REDUCTASE"/>
    <property type="match status" value="1"/>
</dbReference>
<dbReference type="AlphaFoldDB" id="A0A178Z746"/>
<dbReference type="InterPro" id="IPR055222">
    <property type="entry name" value="PRISE-like_Rossmann-fold"/>
</dbReference>